<evidence type="ECO:0000256" key="2">
    <source>
        <dbReference type="ARBA" id="ARBA00022771"/>
    </source>
</evidence>
<evidence type="ECO:0000259" key="5">
    <source>
        <dbReference type="PROSITE" id="PS50089"/>
    </source>
</evidence>
<protein>
    <recommendedName>
        <fullName evidence="5">RING-type domain-containing protein</fullName>
    </recommendedName>
</protein>
<dbReference type="GO" id="GO:0016567">
    <property type="term" value="P:protein ubiquitination"/>
    <property type="evidence" value="ECO:0007669"/>
    <property type="project" value="TreeGrafter"/>
</dbReference>
<name>A0AAV2F300_9ROSI</name>
<dbReference type="EMBL" id="OZ034819">
    <property type="protein sequence ID" value="CAL1392382.1"/>
    <property type="molecule type" value="Genomic_DNA"/>
</dbReference>
<accession>A0AAV2F300</accession>
<evidence type="ECO:0000256" key="1">
    <source>
        <dbReference type="ARBA" id="ARBA00022723"/>
    </source>
</evidence>
<evidence type="ECO:0000313" key="7">
    <source>
        <dbReference type="Proteomes" id="UP001497516"/>
    </source>
</evidence>
<dbReference type="GO" id="GO:0061630">
    <property type="term" value="F:ubiquitin protein ligase activity"/>
    <property type="evidence" value="ECO:0007669"/>
    <property type="project" value="TreeGrafter"/>
</dbReference>
<dbReference type="InterPro" id="IPR013083">
    <property type="entry name" value="Znf_RING/FYVE/PHD"/>
</dbReference>
<dbReference type="AlphaFoldDB" id="A0AAV2F300"/>
<dbReference type="PANTHER" id="PTHR45969:SF81">
    <property type="entry name" value="OS08G0157400 PROTEIN"/>
    <property type="match status" value="1"/>
</dbReference>
<evidence type="ECO:0000256" key="3">
    <source>
        <dbReference type="ARBA" id="ARBA00022833"/>
    </source>
</evidence>
<dbReference type="PROSITE" id="PS50089">
    <property type="entry name" value="ZF_RING_2"/>
    <property type="match status" value="1"/>
</dbReference>
<dbReference type="InterPro" id="IPR001841">
    <property type="entry name" value="Znf_RING"/>
</dbReference>
<dbReference type="PANTHER" id="PTHR45969">
    <property type="entry name" value="RING ZINC FINGER PROTEIN-RELATED"/>
    <property type="match status" value="1"/>
</dbReference>
<dbReference type="GO" id="GO:0008270">
    <property type="term" value="F:zinc ion binding"/>
    <property type="evidence" value="ECO:0007669"/>
    <property type="project" value="UniProtKB-KW"/>
</dbReference>
<sequence>MALISASAHLKWASDFLFSNLQIFNPNRELCFSDPSIGLITTHYCKSEASPQEDDDDCCSICLVNMKQREEVSKLRCSHLFHRPCLDRWFQSRGGGPLTCPLCRDNSLFRPREALAAADGVRVLELRLVGGGSGASDDQDSWWLR</sequence>
<proteinExistence type="predicted"/>
<reference evidence="6 7" key="1">
    <citation type="submission" date="2024-04" db="EMBL/GenBank/DDBJ databases">
        <authorList>
            <person name="Fracassetti M."/>
        </authorList>
    </citation>
    <scope>NUCLEOTIDE SEQUENCE [LARGE SCALE GENOMIC DNA]</scope>
</reference>
<feature type="domain" description="RING-type" evidence="5">
    <location>
        <begin position="59"/>
        <end position="104"/>
    </location>
</feature>
<keyword evidence="1" id="KW-0479">Metal-binding</keyword>
<evidence type="ECO:0000256" key="4">
    <source>
        <dbReference type="PROSITE-ProRule" id="PRU00175"/>
    </source>
</evidence>
<keyword evidence="2 4" id="KW-0863">Zinc-finger</keyword>
<dbReference type="Gene3D" id="3.30.40.10">
    <property type="entry name" value="Zinc/RING finger domain, C3HC4 (zinc finger)"/>
    <property type="match status" value="1"/>
</dbReference>
<dbReference type="SMART" id="SM00184">
    <property type="entry name" value="RING"/>
    <property type="match status" value="1"/>
</dbReference>
<dbReference type="Proteomes" id="UP001497516">
    <property type="component" value="Chromosome 6"/>
</dbReference>
<gene>
    <name evidence="6" type="ORF">LTRI10_LOCUS33034</name>
</gene>
<dbReference type="SUPFAM" id="SSF57850">
    <property type="entry name" value="RING/U-box"/>
    <property type="match status" value="1"/>
</dbReference>
<dbReference type="Pfam" id="PF13639">
    <property type="entry name" value="zf-RING_2"/>
    <property type="match status" value="1"/>
</dbReference>
<evidence type="ECO:0000313" key="6">
    <source>
        <dbReference type="EMBL" id="CAL1392382.1"/>
    </source>
</evidence>
<keyword evidence="3" id="KW-0862">Zinc</keyword>
<organism evidence="6 7">
    <name type="scientific">Linum trigynum</name>
    <dbReference type="NCBI Taxonomy" id="586398"/>
    <lineage>
        <taxon>Eukaryota</taxon>
        <taxon>Viridiplantae</taxon>
        <taxon>Streptophyta</taxon>
        <taxon>Embryophyta</taxon>
        <taxon>Tracheophyta</taxon>
        <taxon>Spermatophyta</taxon>
        <taxon>Magnoliopsida</taxon>
        <taxon>eudicotyledons</taxon>
        <taxon>Gunneridae</taxon>
        <taxon>Pentapetalae</taxon>
        <taxon>rosids</taxon>
        <taxon>fabids</taxon>
        <taxon>Malpighiales</taxon>
        <taxon>Linaceae</taxon>
        <taxon>Linum</taxon>
    </lineage>
</organism>
<keyword evidence="7" id="KW-1185">Reference proteome</keyword>